<dbReference type="AlphaFoldDB" id="A0A284VL62"/>
<dbReference type="OrthoDB" id="30861at2157"/>
<dbReference type="Gene3D" id="2.10.260.10">
    <property type="match status" value="1"/>
</dbReference>
<evidence type="ECO:0000313" key="2">
    <source>
        <dbReference type="EMBL" id="SNQ60020.1"/>
    </source>
</evidence>
<dbReference type="GO" id="GO:0003677">
    <property type="term" value="F:DNA binding"/>
    <property type="evidence" value="ECO:0007669"/>
    <property type="project" value="InterPro"/>
</dbReference>
<name>A0A284VL62_9EURY</name>
<evidence type="ECO:0000259" key="1">
    <source>
        <dbReference type="PROSITE" id="PS51740"/>
    </source>
</evidence>
<dbReference type="InterPro" id="IPR037914">
    <property type="entry name" value="SpoVT-AbrB_sf"/>
</dbReference>
<gene>
    <name evidence="2" type="ORF">MNV_1510013</name>
</gene>
<protein>
    <recommendedName>
        <fullName evidence="1">SpoVT-AbrB domain-containing protein</fullName>
    </recommendedName>
</protein>
<proteinExistence type="predicted"/>
<dbReference type="InterPro" id="IPR007159">
    <property type="entry name" value="SpoVT-AbrB_dom"/>
</dbReference>
<dbReference type="Pfam" id="PF04014">
    <property type="entry name" value="MazE_antitoxin"/>
    <property type="match status" value="1"/>
</dbReference>
<organism evidence="2 3">
    <name type="scientific">Candidatus Methanoperedens nitratireducens</name>
    <dbReference type="NCBI Taxonomy" id="1392998"/>
    <lineage>
        <taxon>Archaea</taxon>
        <taxon>Methanobacteriati</taxon>
        <taxon>Methanobacteriota</taxon>
        <taxon>Stenosarchaea group</taxon>
        <taxon>Methanomicrobia</taxon>
        <taxon>Methanosarcinales</taxon>
        <taxon>ANME-2 cluster</taxon>
        <taxon>Candidatus Methanoperedentaceae</taxon>
        <taxon>Candidatus Methanoperedens</taxon>
    </lineage>
</organism>
<dbReference type="EMBL" id="FZMP01000059">
    <property type="protein sequence ID" value="SNQ60020.1"/>
    <property type="molecule type" value="Genomic_DNA"/>
</dbReference>
<reference evidence="3" key="1">
    <citation type="submission" date="2017-06" db="EMBL/GenBank/DDBJ databases">
        <authorList>
            <person name="Cremers G."/>
        </authorList>
    </citation>
    <scope>NUCLEOTIDE SEQUENCE [LARGE SCALE GENOMIC DNA]</scope>
</reference>
<dbReference type="Proteomes" id="UP000218615">
    <property type="component" value="Unassembled WGS sequence"/>
</dbReference>
<evidence type="ECO:0000313" key="3">
    <source>
        <dbReference type="Proteomes" id="UP000218615"/>
    </source>
</evidence>
<dbReference type="NCBIfam" id="TIGR01439">
    <property type="entry name" value="lp_hng_hel_AbrB"/>
    <property type="match status" value="1"/>
</dbReference>
<feature type="domain" description="SpoVT-AbrB" evidence="1">
    <location>
        <begin position="9"/>
        <end position="54"/>
    </location>
</feature>
<dbReference type="RefSeq" id="WP_096204301.1">
    <property type="nucleotide sequence ID" value="NZ_FZMP01000059.1"/>
</dbReference>
<accession>A0A284VL62</accession>
<dbReference type="SUPFAM" id="SSF89447">
    <property type="entry name" value="AbrB/MazE/MraZ-like"/>
    <property type="match status" value="1"/>
</dbReference>
<sequence>MPELETEDIETATVSTKGQIIIPARLRKKFGLQKGRKVIFMEEEGYIKMVPPADLRSLCGSWPDLDIDKITKEIIEEREDDLGRERLIEEAIKKSNSKNSKKK</sequence>
<dbReference type="SMART" id="SM00966">
    <property type="entry name" value="SpoVT_AbrB"/>
    <property type="match status" value="1"/>
</dbReference>
<dbReference type="PROSITE" id="PS51740">
    <property type="entry name" value="SPOVT_ABRB"/>
    <property type="match status" value="1"/>
</dbReference>
<keyword evidence="3" id="KW-1185">Reference proteome</keyword>